<evidence type="ECO:0000259" key="1">
    <source>
        <dbReference type="Pfam" id="PF11575"/>
    </source>
</evidence>
<dbReference type="RefSeq" id="WP_344457235.1">
    <property type="nucleotide sequence ID" value="NZ_BAAATZ010000035.1"/>
</dbReference>
<name>A0ABP6H7V7_9ACTN</name>
<sequence length="230" mass="24254">MTATEVGPYSPSGTDPTLLPLISLIEAASATGGIPSIAPGLRLDEGMTVRELATAPYTVLGELIEETAAQWNAPRHVAATLWWKGFSYWSTAPIALGWALNGFFPALTADNTLVQRLSGEPRFVVGTRDLVPATDVRATLLDLHTPLIDALAKTARAGRRNLWGSVAESLTHPLSVFAELLPGTPDAAALLALAGAPVSGLMELNPARRRTCCLWATLPDAEACATCCLN</sequence>
<reference evidence="3" key="1">
    <citation type="journal article" date="2019" name="Int. J. Syst. Evol. Microbiol.">
        <title>The Global Catalogue of Microorganisms (GCM) 10K type strain sequencing project: providing services to taxonomists for standard genome sequencing and annotation.</title>
        <authorList>
            <consortium name="The Broad Institute Genomics Platform"/>
            <consortium name="The Broad Institute Genome Sequencing Center for Infectious Disease"/>
            <person name="Wu L."/>
            <person name="Ma J."/>
        </authorList>
    </citation>
    <scope>NUCLEOTIDE SEQUENCE [LARGE SCALE GENOMIC DNA]</scope>
    <source>
        <strain evidence="3">JCM 8201</strain>
    </source>
</reference>
<gene>
    <name evidence="2" type="ORF">GCM10010439_68510</name>
</gene>
<evidence type="ECO:0000313" key="3">
    <source>
        <dbReference type="Proteomes" id="UP001501842"/>
    </source>
</evidence>
<dbReference type="Proteomes" id="UP001501842">
    <property type="component" value="Unassembled WGS sequence"/>
</dbReference>
<dbReference type="Pfam" id="PF11575">
    <property type="entry name" value="FhuF_C"/>
    <property type="match status" value="1"/>
</dbReference>
<accession>A0ABP6H7V7</accession>
<dbReference type="EMBL" id="BAAATZ010000035">
    <property type="protein sequence ID" value="GAA2737631.1"/>
    <property type="molecule type" value="Genomic_DNA"/>
</dbReference>
<dbReference type="InterPro" id="IPR024726">
    <property type="entry name" value="FhuF_C"/>
</dbReference>
<protein>
    <recommendedName>
        <fullName evidence="1">Ferric siderophore reductase C-terminal domain-containing protein</fullName>
    </recommendedName>
</protein>
<comment type="caution">
    <text evidence="2">The sequence shown here is derived from an EMBL/GenBank/DDBJ whole genome shotgun (WGS) entry which is preliminary data.</text>
</comment>
<keyword evidence="3" id="KW-1185">Reference proteome</keyword>
<proteinExistence type="predicted"/>
<organism evidence="2 3">
    <name type="scientific">Actinocorallia aurantiaca</name>
    <dbReference type="NCBI Taxonomy" id="46204"/>
    <lineage>
        <taxon>Bacteria</taxon>
        <taxon>Bacillati</taxon>
        <taxon>Actinomycetota</taxon>
        <taxon>Actinomycetes</taxon>
        <taxon>Streptosporangiales</taxon>
        <taxon>Thermomonosporaceae</taxon>
        <taxon>Actinocorallia</taxon>
    </lineage>
</organism>
<feature type="domain" description="Ferric siderophore reductase C-terminal" evidence="1">
    <location>
        <begin position="209"/>
        <end position="229"/>
    </location>
</feature>
<evidence type="ECO:0000313" key="2">
    <source>
        <dbReference type="EMBL" id="GAA2737631.1"/>
    </source>
</evidence>